<proteinExistence type="predicted"/>
<keyword evidence="3 5" id="KW-1133">Transmembrane helix</keyword>
<sequence>MKQQAARTPKGLQDLTDAAQANALEMLMGPALESKFVQTAYKKSRNPIDKSVFLGMLAGFWVGLGGLAGLSAAGGISEAVRHTHPILPKMAVGFFFPFARKYLISRSCGYAAVLIWPFAADAPNLRPRAGVRPPPSL</sequence>
<dbReference type="Gene3D" id="1.20.1080.10">
    <property type="entry name" value="Glycerol uptake facilitator protein"/>
    <property type="match status" value="1"/>
</dbReference>
<keyword evidence="7" id="KW-1185">Reference proteome</keyword>
<gene>
    <name evidence="6" type="ORF">BJ554DRAFT_6361</name>
</gene>
<evidence type="ECO:0000313" key="7">
    <source>
        <dbReference type="Proteomes" id="UP000673691"/>
    </source>
</evidence>
<reference evidence="6 7" key="1">
    <citation type="journal article" name="Sci. Rep.">
        <title>Genome-scale phylogenetic analyses confirm Olpidium as the closest living zoosporic fungus to the non-flagellated, terrestrial fungi.</title>
        <authorList>
            <person name="Chang Y."/>
            <person name="Rochon D."/>
            <person name="Sekimoto S."/>
            <person name="Wang Y."/>
            <person name="Chovatia M."/>
            <person name="Sandor L."/>
            <person name="Salamov A."/>
            <person name="Grigoriev I.V."/>
            <person name="Stajich J.E."/>
            <person name="Spatafora J.W."/>
        </authorList>
    </citation>
    <scope>NUCLEOTIDE SEQUENCE [LARGE SCALE GENOMIC DNA]</scope>
    <source>
        <strain evidence="6">S191</strain>
    </source>
</reference>
<dbReference type="OrthoDB" id="4829at2759"/>
<evidence type="ECO:0000256" key="2">
    <source>
        <dbReference type="ARBA" id="ARBA00022692"/>
    </source>
</evidence>
<keyword evidence="2 5" id="KW-0812">Transmembrane</keyword>
<dbReference type="Proteomes" id="UP000673691">
    <property type="component" value="Unassembled WGS sequence"/>
</dbReference>
<comment type="caution">
    <text evidence="6">The sequence shown here is derived from an EMBL/GenBank/DDBJ whole genome shotgun (WGS) entry which is preliminary data.</text>
</comment>
<dbReference type="AlphaFoldDB" id="A0A8H7ZYQ1"/>
<evidence type="ECO:0000256" key="1">
    <source>
        <dbReference type="ARBA" id="ARBA00004141"/>
    </source>
</evidence>
<accession>A0A8H7ZYQ1</accession>
<evidence type="ECO:0000256" key="3">
    <source>
        <dbReference type="ARBA" id="ARBA00022989"/>
    </source>
</evidence>
<feature type="transmembrane region" description="Helical" evidence="5">
    <location>
        <begin position="52"/>
        <end position="76"/>
    </location>
</feature>
<protein>
    <submittedName>
        <fullName evidence="6">Uncharacterized protein</fullName>
    </submittedName>
</protein>
<dbReference type="EMBL" id="JAEFCI010003639">
    <property type="protein sequence ID" value="KAG5461448.1"/>
    <property type="molecule type" value="Genomic_DNA"/>
</dbReference>
<organism evidence="6 7">
    <name type="scientific">Olpidium bornovanus</name>
    <dbReference type="NCBI Taxonomy" id="278681"/>
    <lineage>
        <taxon>Eukaryota</taxon>
        <taxon>Fungi</taxon>
        <taxon>Fungi incertae sedis</taxon>
        <taxon>Olpidiomycota</taxon>
        <taxon>Olpidiomycotina</taxon>
        <taxon>Olpidiomycetes</taxon>
        <taxon>Olpidiales</taxon>
        <taxon>Olpidiaceae</taxon>
        <taxon>Olpidium</taxon>
    </lineage>
</organism>
<keyword evidence="4 5" id="KW-0472">Membrane</keyword>
<dbReference type="GO" id="GO:0016020">
    <property type="term" value="C:membrane"/>
    <property type="evidence" value="ECO:0007669"/>
    <property type="project" value="UniProtKB-SubCell"/>
</dbReference>
<comment type="subcellular location">
    <subcellularLocation>
        <location evidence="1">Membrane</location>
        <topology evidence="1">Multi-pass membrane protein</topology>
    </subcellularLocation>
</comment>
<evidence type="ECO:0000313" key="6">
    <source>
        <dbReference type="EMBL" id="KAG5461448.1"/>
    </source>
</evidence>
<dbReference type="InterPro" id="IPR023271">
    <property type="entry name" value="Aquaporin-like"/>
</dbReference>
<evidence type="ECO:0000256" key="5">
    <source>
        <dbReference type="SAM" id="Phobius"/>
    </source>
</evidence>
<name>A0A8H7ZYQ1_9FUNG</name>
<evidence type="ECO:0000256" key="4">
    <source>
        <dbReference type="ARBA" id="ARBA00023136"/>
    </source>
</evidence>